<evidence type="ECO:0000256" key="1">
    <source>
        <dbReference type="SAM" id="MobiDB-lite"/>
    </source>
</evidence>
<feature type="region of interest" description="Disordered" evidence="1">
    <location>
        <begin position="1"/>
        <end position="36"/>
    </location>
</feature>
<keyword evidence="3" id="KW-1185">Reference proteome</keyword>
<comment type="caution">
    <text evidence="2">The sequence shown here is derived from an EMBL/GenBank/DDBJ whole genome shotgun (WGS) entry which is preliminary data.</text>
</comment>
<feature type="compositionally biased region" description="Basic and acidic residues" evidence="1">
    <location>
        <begin position="268"/>
        <end position="286"/>
    </location>
</feature>
<dbReference type="AlphaFoldDB" id="A0A8X7Y8V9"/>
<dbReference type="Proteomes" id="UP000886885">
    <property type="component" value="Chromosome 15D"/>
</dbReference>
<feature type="compositionally biased region" description="Low complexity" evidence="1">
    <location>
        <begin position="1"/>
        <end position="17"/>
    </location>
</feature>
<sequence length="392" mass="43618">MNSLSKSSSQGDSKGSKAPPSKGAEGTGSSFSGIASKMKNPFKKWSEGTKCLLSGIETLGNESGLFPNLIGEFRTNINSSKASSDSQQPSPNNENPETDTVPPPSKDANGKTTFQPKNLSIFSEEESQAWTISESSGDGTAEMLEVCWLDVTGSMTATKGKEYEISFILSMNKENSFGWEDPVYVMARIGEQGEYTRVQIDLSKLGPNKEKFPKEKYCRVKNAENNEKKLYFGLYEVWTNNWKGGLRIHEAIVQEIPDGNNASTSITHSDDSNVKVTEQDGLKRSTSEPLSKGKRYALSFKISMTKQDPVWKQGPVFMLAKVGKKGIAKWEKINLGDMRIGNIVEIPYEKLRFEVPKKAEDTRLYFGLYELWTGNWKQGLQIHEAVVEEMPD</sequence>
<proteinExistence type="predicted"/>
<evidence type="ECO:0000313" key="3">
    <source>
        <dbReference type="Proteomes" id="UP000886885"/>
    </source>
</evidence>
<feature type="compositionally biased region" description="Low complexity" evidence="1">
    <location>
        <begin position="79"/>
        <end position="91"/>
    </location>
</feature>
<dbReference type="Pfam" id="PF14299">
    <property type="entry name" value="PP2"/>
    <property type="match status" value="1"/>
</dbReference>
<feature type="region of interest" description="Disordered" evidence="1">
    <location>
        <begin position="262"/>
        <end position="288"/>
    </location>
</feature>
<accession>A0A8X7Y8V9</accession>
<dbReference type="InterPro" id="IPR025886">
    <property type="entry name" value="PP2-like"/>
</dbReference>
<dbReference type="EMBL" id="JAAWWB010000030">
    <property type="protein sequence ID" value="KAG6746309.1"/>
    <property type="molecule type" value="Genomic_DNA"/>
</dbReference>
<reference evidence="2" key="1">
    <citation type="journal article" date="2020" name="bioRxiv">
        <title>Hybrid origin of Populus tomentosa Carr. identified through genome sequencing and phylogenomic analysis.</title>
        <authorList>
            <person name="An X."/>
            <person name="Gao K."/>
            <person name="Chen Z."/>
            <person name="Li J."/>
            <person name="Yang X."/>
            <person name="Yang X."/>
            <person name="Zhou J."/>
            <person name="Guo T."/>
            <person name="Zhao T."/>
            <person name="Huang S."/>
            <person name="Miao D."/>
            <person name="Khan W.U."/>
            <person name="Rao P."/>
            <person name="Ye M."/>
            <person name="Lei B."/>
            <person name="Liao W."/>
            <person name="Wang J."/>
            <person name="Ji L."/>
            <person name="Li Y."/>
            <person name="Guo B."/>
            <person name="Mustafa N.S."/>
            <person name="Li S."/>
            <person name="Yun Q."/>
            <person name="Keller S.R."/>
            <person name="Mao J."/>
            <person name="Zhang R."/>
            <person name="Strauss S.H."/>
        </authorList>
    </citation>
    <scope>NUCLEOTIDE SEQUENCE</scope>
    <source>
        <strain evidence="2">GM15</strain>
        <tissue evidence="2">Leaf</tissue>
    </source>
</reference>
<evidence type="ECO:0008006" key="4">
    <source>
        <dbReference type="Google" id="ProtNLM"/>
    </source>
</evidence>
<feature type="region of interest" description="Disordered" evidence="1">
    <location>
        <begin position="79"/>
        <end position="120"/>
    </location>
</feature>
<dbReference type="PANTHER" id="PTHR32278">
    <property type="entry name" value="F-BOX DOMAIN-CONTAINING PROTEIN"/>
    <property type="match status" value="1"/>
</dbReference>
<feature type="compositionally biased region" description="Polar residues" evidence="1">
    <location>
        <begin position="110"/>
        <end position="120"/>
    </location>
</feature>
<gene>
    <name evidence="2" type="ORF">POTOM_050849</name>
</gene>
<dbReference type="PANTHER" id="PTHR32278:SF2">
    <property type="entry name" value="PROTEIN PHLOEM PROTEIN 2-LIKE A9"/>
    <property type="match status" value="1"/>
</dbReference>
<evidence type="ECO:0000313" key="2">
    <source>
        <dbReference type="EMBL" id="KAG6746309.1"/>
    </source>
</evidence>
<protein>
    <recommendedName>
        <fullName evidence="4">Protein PHLOEM PROTEIN 2-LIKE A9-like</fullName>
    </recommendedName>
</protein>
<organism evidence="2 3">
    <name type="scientific">Populus tomentosa</name>
    <name type="common">Chinese white poplar</name>
    <dbReference type="NCBI Taxonomy" id="118781"/>
    <lineage>
        <taxon>Eukaryota</taxon>
        <taxon>Viridiplantae</taxon>
        <taxon>Streptophyta</taxon>
        <taxon>Embryophyta</taxon>
        <taxon>Tracheophyta</taxon>
        <taxon>Spermatophyta</taxon>
        <taxon>Magnoliopsida</taxon>
        <taxon>eudicotyledons</taxon>
        <taxon>Gunneridae</taxon>
        <taxon>Pentapetalae</taxon>
        <taxon>rosids</taxon>
        <taxon>fabids</taxon>
        <taxon>Malpighiales</taxon>
        <taxon>Salicaceae</taxon>
        <taxon>Saliceae</taxon>
        <taxon>Populus</taxon>
    </lineage>
</organism>
<name>A0A8X7Y8V9_POPTO</name>